<dbReference type="GO" id="GO:0003677">
    <property type="term" value="F:DNA binding"/>
    <property type="evidence" value="ECO:0007669"/>
    <property type="project" value="UniProtKB-KW"/>
</dbReference>
<evidence type="ECO:0000313" key="9">
    <source>
        <dbReference type="Proteomes" id="UP000526501"/>
    </source>
</evidence>
<evidence type="ECO:0000313" key="8">
    <source>
        <dbReference type="EMBL" id="MBC2607790.1"/>
    </source>
</evidence>
<dbReference type="PROSITE" id="PS50110">
    <property type="entry name" value="RESPONSE_REGULATORY"/>
    <property type="match status" value="1"/>
</dbReference>
<protein>
    <submittedName>
        <fullName evidence="8">Response regulator transcription factor</fullName>
    </submittedName>
</protein>
<feature type="domain" description="HTH luxR-type" evidence="6">
    <location>
        <begin position="148"/>
        <end position="213"/>
    </location>
</feature>
<dbReference type="SMART" id="SM00448">
    <property type="entry name" value="REC"/>
    <property type="match status" value="1"/>
</dbReference>
<keyword evidence="1" id="KW-0597">Phosphoprotein</keyword>
<proteinExistence type="predicted"/>
<dbReference type="Proteomes" id="UP000526501">
    <property type="component" value="Unassembled WGS sequence"/>
</dbReference>
<dbReference type="RefSeq" id="WP_185661655.1">
    <property type="nucleotide sequence ID" value="NZ_CAWPOO010000013.1"/>
</dbReference>
<evidence type="ECO:0000256" key="3">
    <source>
        <dbReference type="ARBA" id="ARBA00023125"/>
    </source>
</evidence>
<dbReference type="PROSITE" id="PS50043">
    <property type="entry name" value="HTH_LUXR_2"/>
    <property type="match status" value="1"/>
</dbReference>
<feature type="domain" description="Response regulatory" evidence="7">
    <location>
        <begin position="9"/>
        <end position="122"/>
    </location>
</feature>
<accession>A0A7X1E9F3</accession>
<dbReference type="PRINTS" id="PR00038">
    <property type="entry name" value="HTHLUXR"/>
</dbReference>
<keyword evidence="2" id="KW-0805">Transcription regulation</keyword>
<keyword evidence="4" id="KW-0804">Transcription</keyword>
<dbReference type="InterPro" id="IPR001789">
    <property type="entry name" value="Sig_transdc_resp-reg_receiver"/>
</dbReference>
<evidence type="ECO:0000259" key="7">
    <source>
        <dbReference type="PROSITE" id="PS50110"/>
    </source>
</evidence>
<dbReference type="CDD" id="cd17535">
    <property type="entry name" value="REC_NarL-like"/>
    <property type="match status" value="1"/>
</dbReference>
<dbReference type="EMBL" id="JACHVC010000013">
    <property type="protein sequence ID" value="MBC2607790.1"/>
    <property type="molecule type" value="Genomic_DNA"/>
</dbReference>
<reference evidence="8 9" key="1">
    <citation type="submission" date="2020-07" db="EMBL/GenBank/DDBJ databases">
        <authorList>
            <person name="Feng X."/>
        </authorList>
    </citation>
    <scope>NUCLEOTIDE SEQUENCE [LARGE SCALE GENOMIC DNA]</scope>
    <source>
        <strain evidence="8 9">JCM23202</strain>
    </source>
</reference>
<evidence type="ECO:0000256" key="4">
    <source>
        <dbReference type="ARBA" id="ARBA00023163"/>
    </source>
</evidence>
<comment type="caution">
    <text evidence="8">The sequence shown here is derived from an EMBL/GenBank/DDBJ whole genome shotgun (WGS) entry which is preliminary data.</text>
</comment>
<dbReference type="InterPro" id="IPR039420">
    <property type="entry name" value="WalR-like"/>
</dbReference>
<dbReference type="Pfam" id="PF00196">
    <property type="entry name" value="GerE"/>
    <property type="match status" value="1"/>
</dbReference>
<dbReference type="InterPro" id="IPR000792">
    <property type="entry name" value="Tscrpt_reg_LuxR_C"/>
</dbReference>
<name>A0A7X1E9F3_9BACT</name>
<dbReference type="InterPro" id="IPR058245">
    <property type="entry name" value="NreC/VraR/RcsB-like_REC"/>
</dbReference>
<keyword evidence="9" id="KW-1185">Reference proteome</keyword>
<comment type="caution">
    <text evidence="5">Lacks conserved residue(s) required for the propagation of feature annotation.</text>
</comment>
<evidence type="ECO:0000256" key="5">
    <source>
        <dbReference type="PROSITE-ProRule" id="PRU00169"/>
    </source>
</evidence>
<organism evidence="8 9">
    <name type="scientific">Pelagicoccus albus</name>
    <dbReference type="NCBI Taxonomy" id="415222"/>
    <lineage>
        <taxon>Bacteria</taxon>
        <taxon>Pseudomonadati</taxon>
        <taxon>Verrucomicrobiota</taxon>
        <taxon>Opitutia</taxon>
        <taxon>Puniceicoccales</taxon>
        <taxon>Pelagicoccaceae</taxon>
        <taxon>Pelagicoccus</taxon>
    </lineage>
</organism>
<dbReference type="PANTHER" id="PTHR43214">
    <property type="entry name" value="TWO-COMPONENT RESPONSE REGULATOR"/>
    <property type="match status" value="1"/>
</dbReference>
<dbReference type="Gene3D" id="3.40.50.2300">
    <property type="match status" value="1"/>
</dbReference>
<dbReference type="CDD" id="cd06170">
    <property type="entry name" value="LuxR_C_like"/>
    <property type="match status" value="1"/>
</dbReference>
<dbReference type="SUPFAM" id="SSF52172">
    <property type="entry name" value="CheY-like"/>
    <property type="match status" value="1"/>
</dbReference>
<keyword evidence="3" id="KW-0238">DNA-binding</keyword>
<dbReference type="PANTHER" id="PTHR43214:SF41">
    <property type="entry name" value="NITRATE_NITRITE RESPONSE REGULATOR PROTEIN NARP"/>
    <property type="match status" value="1"/>
</dbReference>
<dbReference type="GO" id="GO:0006355">
    <property type="term" value="P:regulation of DNA-templated transcription"/>
    <property type="evidence" value="ECO:0007669"/>
    <property type="project" value="InterPro"/>
</dbReference>
<dbReference type="SMART" id="SM00421">
    <property type="entry name" value="HTH_LUXR"/>
    <property type="match status" value="1"/>
</dbReference>
<dbReference type="AlphaFoldDB" id="A0A7X1E9F3"/>
<sequence>MFHKSPPKQLLYIDEHPVCQHGLESMLKDDPQWEVCRRASSENRRELPKSIDLAIVEITSSRPQGIAVVKELRSVYPQTPILVLSSYDETIYADRCLKSGAQGYAMKSSSMQELKRAIDLVSQGELYVSEKVKSLMIDRLANPSGPEAKPTFQNLSDRELLIVEQIGLSKNNKEIAQALQISVKTIESHRSRIKAKLQLDSPQELMRYAMRLHYF</sequence>
<gene>
    <name evidence="8" type="ORF">H5P27_17180</name>
</gene>
<dbReference type="SUPFAM" id="SSF46894">
    <property type="entry name" value="C-terminal effector domain of the bipartite response regulators"/>
    <property type="match status" value="1"/>
</dbReference>
<dbReference type="GO" id="GO:0000160">
    <property type="term" value="P:phosphorelay signal transduction system"/>
    <property type="evidence" value="ECO:0007669"/>
    <property type="project" value="InterPro"/>
</dbReference>
<evidence type="ECO:0000256" key="2">
    <source>
        <dbReference type="ARBA" id="ARBA00023015"/>
    </source>
</evidence>
<evidence type="ECO:0000259" key="6">
    <source>
        <dbReference type="PROSITE" id="PS50043"/>
    </source>
</evidence>
<dbReference type="Pfam" id="PF00072">
    <property type="entry name" value="Response_reg"/>
    <property type="match status" value="1"/>
</dbReference>
<dbReference type="InterPro" id="IPR016032">
    <property type="entry name" value="Sig_transdc_resp-reg_C-effctor"/>
</dbReference>
<dbReference type="InterPro" id="IPR011006">
    <property type="entry name" value="CheY-like_superfamily"/>
</dbReference>
<evidence type="ECO:0000256" key="1">
    <source>
        <dbReference type="ARBA" id="ARBA00022553"/>
    </source>
</evidence>